<dbReference type="Gene3D" id="3.20.20.100">
    <property type="entry name" value="NADP-dependent oxidoreductase domain"/>
    <property type="match status" value="1"/>
</dbReference>
<proteinExistence type="predicted"/>
<dbReference type="CDD" id="cd19101">
    <property type="entry name" value="AKR_unchar"/>
    <property type="match status" value="1"/>
</dbReference>
<dbReference type="EMBL" id="JAPJZH010000007">
    <property type="protein sequence ID" value="MDA4846170.1"/>
    <property type="molecule type" value="Genomic_DNA"/>
</dbReference>
<dbReference type="PANTHER" id="PTHR43147:SF2">
    <property type="entry name" value="NADP-DEPENDENT OXIDOREDUCTASE DOMAIN-CONTAINING PROTEIN"/>
    <property type="match status" value="1"/>
</dbReference>
<dbReference type="InterPro" id="IPR036812">
    <property type="entry name" value="NAD(P)_OxRdtase_dom_sf"/>
</dbReference>
<accession>A0ABT4VN74</accession>
<evidence type="ECO:0000259" key="1">
    <source>
        <dbReference type="Pfam" id="PF00248"/>
    </source>
</evidence>
<keyword evidence="3" id="KW-1185">Reference proteome</keyword>
<sequence length="351" mass="39153">MTMAELVSLRPGYECSQIIKGGWQLAGDHGPVDRQRSIADMERFFDAGINAFDCADIYTGVEEMIGTFVGHMRQSRGEEAVDRIKVHTKLVPDFDRLASVTPADIEAIIDRSLRRLQLERLPLVQFYWWDLSVGRPHEVLACLKDIQARGKIQHLGATNWSEAAMQPFIDAGMDLVSSQVQYSLLDHRPAGAFTDWCASNRMLILAYGTLAGGFLTERWLGAADPGFAFENRSLVKYRLIIDEFGGWPLFQDLLHALKSVADRHGVTIGAVASRWVMDQPQVGAVIIGARTADHLAETKTIFDLRLDDRDRAAITAVLDRRTGPNGRIYGLESDKTGRHGRIMKYNLGGVR</sequence>
<protein>
    <submittedName>
        <fullName evidence="2">Aldo/keto reductase</fullName>
    </submittedName>
</protein>
<gene>
    <name evidence="2" type="ORF">OOZ53_12465</name>
</gene>
<evidence type="ECO:0000313" key="3">
    <source>
        <dbReference type="Proteomes" id="UP001148313"/>
    </source>
</evidence>
<comment type="caution">
    <text evidence="2">The sequence shown here is derived from an EMBL/GenBank/DDBJ whole genome shotgun (WGS) entry which is preliminary data.</text>
</comment>
<dbReference type="Proteomes" id="UP001148313">
    <property type="component" value="Unassembled WGS sequence"/>
</dbReference>
<feature type="domain" description="NADP-dependent oxidoreductase" evidence="1">
    <location>
        <begin position="18"/>
        <end position="318"/>
    </location>
</feature>
<organism evidence="2 3">
    <name type="scientific">Hoeflea poritis</name>
    <dbReference type="NCBI Taxonomy" id="2993659"/>
    <lineage>
        <taxon>Bacteria</taxon>
        <taxon>Pseudomonadati</taxon>
        <taxon>Pseudomonadota</taxon>
        <taxon>Alphaproteobacteria</taxon>
        <taxon>Hyphomicrobiales</taxon>
        <taxon>Rhizobiaceae</taxon>
        <taxon>Hoeflea</taxon>
    </lineage>
</organism>
<evidence type="ECO:0000313" key="2">
    <source>
        <dbReference type="EMBL" id="MDA4846170.1"/>
    </source>
</evidence>
<dbReference type="PANTHER" id="PTHR43147">
    <property type="entry name" value="PROTEIN TAS"/>
    <property type="match status" value="1"/>
</dbReference>
<dbReference type="SUPFAM" id="SSF51430">
    <property type="entry name" value="NAD(P)-linked oxidoreductase"/>
    <property type="match status" value="1"/>
</dbReference>
<reference evidence="2" key="1">
    <citation type="submission" date="2022-11" db="EMBL/GenBank/DDBJ databases">
        <title>Hoeflea poritis sp. nov., isolated from scleractinian coral Porites lutea.</title>
        <authorList>
            <person name="Zhang G."/>
            <person name="Wei Q."/>
            <person name="Cai L."/>
        </authorList>
    </citation>
    <scope>NUCLEOTIDE SEQUENCE</scope>
    <source>
        <strain evidence="2">E7-10</strain>
    </source>
</reference>
<dbReference type="InterPro" id="IPR023210">
    <property type="entry name" value="NADP_OxRdtase_dom"/>
</dbReference>
<name>A0ABT4VN74_9HYPH</name>
<dbReference type="Pfam" id="PF00248">
    <property type="entry name" value="Aldo_ket_red"/>
    <property type="match status" value="1"/>
</dbReference>